<feature type="compositionally biased region" description="Low complexity" evidence="1">
    <location>
        <begin position="189"/>
        <end position="204"/>
    </location>
</feature>
<feature type="compositionally biased region" description="Polar residues" evidence="1">
    <location>
        <begin position="596"/>
        <end position="626"/>
    </location>
</feature>
<feature type="region of interest" description="Disordered" evidence="1">
    <location>
        <begin position="59"/>
        <end position="100"/>
    </location>
</feature>
<feature type="region of interest" description="Disordered" evidence="1">
    <location>
        <begin position="133"/>
        <end position="286"/>
    </location>
</feature>
<reference evidence="2 3" key="1">
    <citation type="submission" date="2016-06" db="EMBL/GenBank/DDBJ databases">
        <title>Evolution of pathogenesis and genome organization in the Tremellales.</title>
        <authorList>
            <person name="Cuomo C."/>
            <person name="Litvintseva A."/>
            <person name="Heitman J."/>
            <person name="Chen Y."/>
            <person name="Sun S."/>
            <person name="Springer D."/>
            <person name="Dromer F."/>
            <person name="Young S."/>
            <person name="Zeng Q."/>
            <person name="Chapman S."/>
            <person name="Gujja S."/>
            <person name="Saif S."/>
            <person name="Birren B."/>
        </authorList>
    </citation>
    <scope>NUCLEOTIDE SEQUENCE [LARGE SCALE GENOMIC DNA]</scope>
    <source>
        <strain evidence="2 3">ATCC 28783</strain>
    </source>
</reference>
<keyword evidence="3" id="KW-1185">Reference proteome</keyword>
<feature type="compositionally biased region" description="Basic and acidic residues" evidence="1">
    <location>
        <begin position="322"/>
        <end position="331"/>
    </location>
</feature>
<feature type="compositionally biased region" description="Basic residues" evidence="1">
    <location>
        <begin position="212"/>
        <end position="228"/>
    </location>
</feature>
<feature type="compositionally biased region" description="Low complexity" evidence="1">
    <location>
        <begin position="441"/>
        <end position="460"/>
    </location>
</feature>
<feature type="compositionally biased region" description="Polar residues" evidence="1">
    <location>
        <begin position="496"/>
        <end position="505"/>
    </location>
</feature>
<feature type="compositionally biased region" description="Polar residues" evidence="1">
    <location>
        <begin position="392"/>
        <end position="407"/>
    </location>
</feature>
<accession>A0A4Q1BJT1</accession>
<evidence type="ECO:0000313" key="2">
    <source>
        <dbReference type="EMBL" id="RXK37925.1"/>
    </source>
</evidence>
<sequence length="753" mass="82014">MPINPDAYMSGDIPTLSRGGSWQPLPEPINRPSAPVPGNKTSGYMSPMGTGGIGIGMGNPFSAAWDSTGSESQNQMNSGNLGNQMNSPTSPGGTSGMNGQGFPWGRGIGHTFPLVGHPGHIGQIGPIGQIGQVGQIGQMGQGGTSTTQGSIPNPFQFPTHPFNLQKPHLPFARSLPFPRTGPLSHSGWSNPPNTSTPLSSPTSPASQEIHSHSRKESKHSKIPHKPLNKKKDGQGSKFGSGFTDVKSGETVRQSIAGERKYRNGSHIRQGGSWEKDSGKPKLLLPEPIYPEPEEIYLVKPSSPDESGMIRYDYSQDSQYSPTKKETNDMARMKNNQSEVNGRDKVDRVKRRNSQDLQESRERTKVDGKDKIKPIRPRAESLPGLQFPKGNKNDSSVMTPTLTSSKLSGRTLEISPEERNKGYTKERRRPNLDRRYTTDTLPFSPSSSTITSALSYTSSSPFGQAQTKYRSRRRHLSTPISSSSSSTLDFTSPTQPFPQGSNQGNGQRKVYPSGQKQVEGQGPGYDESQKSTRRSTSISLAALGEVLPPSSLAIKGGTKTIGYIHPLSDEGYDRYATHPAAPAPGRIDRPRQNLSSLLNMNIDPNSPSQISPTVQNEESRTPKQLPTTPGVLSPFNHTRRSNSMADVGNNDYESGERVGRKVRSKVSSSQTAETTQKQQNNIYLPMGYPDPTRELAWNREGPPMKRHGVAWLRPDVPLPDSPSGPRWTQARPPRVDVVMGGGWWESGGEGYGQR</sequence>
<feature type="region of interest" description="Disordered" evidence="1">
    <location>
        <begin position="1"/>
        <end position="37"/>
    </location>
</feature>
<dbReference type="AlphaFoldDB" id="A0A4Q1BJT1"/>
<feature type="compositionally biased region" description="Basic and acidic residues" evidence="1">
    <location>
        <begin position="415"/>
        <end position="436"/>
    </location>
</feature>
<dbReference type="InParanoid" id="A0A4Q1BJT1"/>
<dbReference type="Proteomes" id="UP000289152">
    <property type="component" value="Unassembled WGS sequence"/>
</dbReference>
<evidence type="ECO:0000313" key="3">
    <source>
        <dbReference type="Proteomes" id="UP000289152"/>
    </source>
</evidence>
<dbReference type="EMBL" id="SDIL01000057">
    <property type="protein sequence ID" value="RXK37925.1"/>
    <property type="molecule type" value="Genomic_DNA"/>
</dbReference>
<feature type="compositionally biased region" description="Low complexity" evidence="1">
    <location>
        <begin position="476"/>
        <end position="493"/>
    </location>
</feature>
<feature type="region of interest" description="Disordered" evidence="1">
    <location>
        <begin position="298"/>
        <end position="532"/>
    </location>
</feature>
<proteinExistence type="predicted"/>
<protein>
    <submittedName>
        <fullName evidence="2">Uncharacterized protein</fullName>
    </submittedName>
</protein>
<comment type="caution">
    <text evidence="2">The sequence shown here is derived from an EMBL/GenBank/DDBJ whole genome shotgun (WGS) entry which is preliminary data.</text>
</comment>
<dbReference type="OrthoDB" id="2596974at2759"/>
<feature type="compositionally biased region" description="Basic and acidic residues" evidence="1">
    <location>
        <begin position="357"/>
        <end position="378"/>
    </location>
</feature>
<dbReference type="STRING" id="5217.A0A4Q1BJT1"/>
<evidence type="ECO:0000256" key="1">
    <source>
        <dbReference type="SAM" id="MobiDB-lite"/>
    </source>
</evidence>
<name>A0A4Q1BJT1_TREME</name>
<feature type="region of interest" description="Disordered" evidence="1">
    <location>
        <begin position="714"/>
        <end position="733"/>
    </location>
</feature>
<dbReference type="VEuPathDB" id="FungiDB:TREMEDRAFT_64408"/>
<gene>
    <name evidence="2" type="ORF">M231_04814</name>
</gene>
<feature type="region of interest" description="Disordered" evidence="1">
    <location>
        <begin position="596"/>
        <end position="676"/>
    </location>
</feature>
<organism evidence="2 3">
    <name type="scientific">Tremella mesenterica</name>
    <name type="common">Jelly fungus</name>
    <dbReference type="NCBI Taxonomy" id="5217"/>
    <lineage>
        <taxon>Eukaryota</taxon>
        <taxon>Fungi</taxon>
        <taxon>Dikarya</taxon>
        <taxon>Basidiomycota</taxon>
        <taxon>Agaricomycotina</taxon>
        <taxon>Tremellomycetes</taxon>
        <taxon>Tremellales</taxon>
        <taxon>Tremellaceae</taxon>
        <taxon>Tremella</taxon>
    </lineage>
</organism>
<feature type="compositionally biased region" description="Polar residues" evidence="1">
    <location>
        <begin position="65"/>
        <end position="92"/>
    </location>
</feature>